<accession>A0ACB8XZR3</accession>
<reference evidence="1 2" key="2">
    <citation type="journal article" date="2022" name="Mol. Ecol. Resour.">
        <title>The genomes of chicory, endive, great burdock and yacon provide insights into Asteraceae paleo-polyploidization history and plant inulin production.</title>
        <authorList>
            <person name="Fan W."/>
            <person name="Wang S."/>
            <person name="Wang H."/>
            <person name="Wang A."/>
            <person name="Jiang F."/>
            <person name="Liu H."/>
            <person name="Zhao H."/>
            <person name="Xu D."/>
            <person name="Zhang Y."/>
        </authorList>
    </citation>
    <scope>NUCLEOTIDE SEQUENCE [LARGE SCALE GENOMIC DNA]</scope>
    <source>
        <strain evidence="2">cv. Yunnan</strain>
        <tissue evidence="1">Leaves</tissue>
    </source>
</reference>
<name>A0ACB8XZR3_9ASTR</name>
<organism evidence="1 2">
    <name type="scientific">Smallanthus sonchifolius</name>
    <dbReference type="NCBI Taxonomy" id="185202"/>
    <lineage>
        <taxon>Eukaryota</taxon>
        <taxon>Viridiplantae</taxon>
        <taxon>Streptophyta</taxon>
        <taxon>Embryophyta</taxon>
        <taxon>Tracheophyta</taxon>
        <taxon>Spermatophyta</taxon>
        <taxon>Magnoliopsida</taxon>
        <taxon>eudicotyledons</taxon>
        <taxon>Gunneridae</taxon>
        <taxon>Pentapetalae</taxon>
        <taxon>asterids</taxon>
        <taxon>campanulids</taxon>
        <taxon>Asterales</taxon>
        <taxon>Asteraceae</taxon>
        <taxon>Asteroideae</taxon>
        <taxon>Heliantheae alliance</taxon>
        <taxon>Millerieae</taxon>
        <taxon>Smallanthus</taxon>
    </lineage>
</organism>
<dbReference type="Proteomes" id="UP001056120">
    <property type="component" value="Linkage Group LG29"/>
</dbReference>
<comment type="caution">
    <text evidence="1">The sequence shown here is derived from an EMBL/GenBank/DDBJ whole genome shotgun (WGS) entry which is preliminary data.</text>
</comment>
<proteinExistence type="predicted"/>
<reference evidence="2" key="1">
    <citation type="journal article" date="2022" name="Mol. Ecol. Resour.">
        <title>The genomes of chicory, endive, great burdock and yacon provide insights into Asteraceae palaeo-polyploidization history and plant inulin production.</title>
        <authorList>
            <person name="Fan W."/>
            <person name="Wang S."/>
            <person name="Wang H."/>
            <person name="Wang A."/>
            <person name="Jiang F."/>
            <person name="Liu H."/>
            <person name="Zhao H."/>
            <person name="Xu D."/>
            <person name="Zhang Y."/>
        </authorList>
    </citation>
    <scope>NUCLEOTIDE SEQUENCE [LARGE SCALE GENOMIC DNA]</scope>
    <source>
        <strain evidence="2">cv. Yunnan</strain>
    </source>
</reference>
<sequence length="138" mass="15758">MSEDKIFKQLTDYDTSTSCTIVLPKRSVENTLLPYIGNSDLETDVRNGTKDLEVAIAGDIDGRTFPLRLTHRNNKYMFRTFGAVVRAYNLKTGDFVEFYPKEFNEKLFMGFKFSPSHEFLATSFASMTILGYQVSQLP</sequence>
<keyword evidence="2" id="KW-1185">Reference proteome</keyword>
<dbReference type="EMBL" id="CM042046">
    <property type="protein sequence ID" value="KAI3676702.1"/>
    <property type="molecule type" value="Genomic_DNA"/>
</dbReference>
<gene>
    <name evidence="1" type="ORF">L1987_86315</name>
</gene>
<evidence type="ECO:0000313" key="2">
    <source>
        <dbReference type="Proteomes" id="UP001056120"/>
    </source>
</evidence>
<protein>
    <submittedName>
        <fullName evidence="1">Uncharacterized protein</fullName>
    </submittedName>
</protein>
<evidence type="ECO:0000313" key="1">
    <source>
        <dbReference type="EMBL" id="KAI3676702.1"/>
    </source>
</evidence>